<dbReference type="Proteomes" id="UP000034581">
    <property type="component" value="Unassembled WGS sequence"/>
</dbReference>
<dbReference type="EMBL" id="LBQB01000008">
    <property type="protein sequence ID" value="KKP69245.1"/>
    <property type="molecule type" value="Genomic_DNA"/>
</dbReference>
<evidence type="ECO:0000313" key="1">
    <source>
        <dbReference type="EMBL" id="KKP69245.1"/>
    </source>
</evidence>
<dbReference type="AlphaFoldDB" id="A0A0G0E243"/>
<dbReference type="GO" id="GO:0003824">
    <property type="term" value="F:catalytic activity"/>
    <property type="evidence" value="ECO:0007669"/>
    <property type="project" value="InterPro"/>
</dbReference>
<dbReference type="STRING" id="1618350.UR67_C0008G0001"/>
<sequence>MKKIGKNKQSFDLYELTESECKNLFAKQQACLKNTYPHKGKGGYSSAVMTVLGHIYEGASYESDTQSLTMHGEAVAFTHANLHGESEVIAITGPNCHICKQLIWESSLRSKIDIIVVIREEGKIKQIPISDLMPYPWPEIK</sequence>
<comment type="caution">
    <text evidence="1">The sequence shown here is derived from an EMBL/GenBank/DDBJ whole genome shotgun (WGS) entry which is preliminary data.</text>
</comment>
<evidence type="ECO:0000313" key="2">
    <source>
        <dbReference type="Proteomes" id="UP000034581"/>
    </source>
</evidence>
<dbReference type="Gene3D" id="3.40.140.10">
    <property type="entry name" value="Cytidine Deaminase, domain 2"/>
    <property type="match status" value="1"/>
</dbReference>
<gene>
    <name evidence="1" type="ORF">UR67_C0008G0001</name>
</gene>
<dbReference type="InterPro" id="IPR016193">
    <property type="entry name" value="Cytidine_deaminase-like"/>
</dbReference>
<name>A0A0G0E243_UNCC3</name>
<dbReference type="SUPFAM" id="SSF53927">
    <property type="entry name" value="Cytidine deaminase-like"/>
    <property type="match status" value="1"/>
</dbReference>
<organism evidence="1 2">
    <name type="scientific">candidate division CPR3 bacterium GW2011_GWF2_35_18</name>
    <dbReference type="NCBI Taxonomy" id="1618350"/>
    <lineage>
        <taxon>Bacteria</taxon>
        <taxon>Bacteria division CPR3</taxon>
    </lineage>
</organism>
<proteinExistence type="predicted"/>
<protein>
    <recommendedName>
        <fullName evidence="3">CMP/dCMP-type deaminase domain-containing protein</fullName>
    </recommendedName>
</protein>
<reference evidence="1 2" key="1">
    <citation type="journal article" date="2015" name="Nature">
        <title>rRNA introns, odd ribosomes, and small enigmatic genomes across a large radiation of phyla.</title>
        <authorList>
            <person name="Brown C.T."/>
            <person name="Hug L.A."/>
            <person name="Thomas B.C."/>
            <person name="Sharon I."/>
            <person name="Castelle C.J."/>
            <person name="Singh A."/>
            <person name="Wilkins M.J."/>
            <person name="Williams K.H."/>
            <person name="Banfield J.F."/>
        </authorList>
    </citation>
    <scope>NUCLEOTIDE SEQUENCE [LARGE SCALE GENOMIC DNA]</scope>
</reference>
<accession>A0A0G0E243</accession>
<evidence type="ECO:0008006" key="3">
    <source>
        <dbReference type="Google" id="ProtNLM"/>
    </source>
</evidence>